<keyword evidence="5" id="KW-0539">Nucleus</keyword>
<protein>
    <recommendedName>
        <fullName evidence="6">TF-B3 domain-containing protein</fullName>
    </recommendedName>
</protein>
<dbReference type="CDD" id="cd10017">
    <property type="entry name" value="B3_DNA"/>
    <property type="match status" value="1"/>
</dbReference>
<evidence type="ECO:0000313" key="7">
    <source>
        <dbReference type="EMBL" id="CAK9172315.1"/>
    </source>
</evidence>
<dbReference type="GO" id="GO:0003677">
    <property type="term" value="F:DNA binding"/>
    <property type="evidence" value="ECO:0007669"/>
    <property type="project" value="UniProtKB-KW"/>
</dbReference>
<proteinExistence type="predicted"/>
<evidence type="ECO:0000256" key="1">
    <source>
        <dbReference type="ARBA" id="ARBA00004123"/>
    </source>
</evidence>
<keyword evidence="4" id="KW-0804">Transcription</keyword>
<dbReference type="AlphaFoldDB" id="A0ABC8TXR3"/>
<evidence type="ECO:0000256" key="3">
    <source>
        <dbReference type="ARBA" id="ARBA00023125"/>
    </source>
</evidence>
<comment type="caution">
    <text evidence="7">The sequence shown here is derived from an EMBL/GenBank/DDBJ whole genome shotgun (WGS) entry which is preliminary data.</text>
</comment>
<organism evidence="7 8">
    <name type="scientific">Ilex paraguariensis</name>
    <name type="common">yerba mate</name>
    <dbReference type="NCBI Taxonomy" id="185542"/>
    <lineage>
        <taxon>Eukaryota</taxon>
        <taxon>Viridiplantae</taxon>
        <taxon>Streptophyta</taxon>
        <taxon>Embryophyta</taxon>
        <taxon>Tracheophyta</taxon>
        <taxon>Spermatophyta</taxon>
        <taxon>Magnoliopsida</taxon>
        <taxon>eudicotyledons</taxon>
        <taxon>Gunneridae</taxon>
        <taxon>Pentapetalae</taxon>
        <taxon>asterids</taxon>
        <taxon>campanulids</taxon>
        <taxon>Aquifoliales</taxon>
        <taxon>Aquifoliaceae</taxon>
        <taxon>Ilex</taxon>
    </lineage>
</organism>
<keyword evidence="8" id="KW-1185">Reference proteome</keyword>
<evidence type="ECO:0000256" key="2">
    <source>
        <dbReference type="ARBA" id="ARBA00023015"/>
    </source>
</evidence>
<gene>
    <name evidence="7" type="ORF">ILEXP_LOCUS41960</name>
</gene>
<accession>A0ABC8TXR3</accession>
<sequence>MDLQECFTKLLTATDVARNLEIPNRARFLPIGNAVMRVIDQEGNIYEFIASERADGRRSLTRQWRAFAVANNLRAGEFLRIYRSGNGNHYVVHAGVELHGHIIWERL</sequence>
<dbReference type="SMART" id="SM01019">
    <property type="entry name" value="B3"/>
    <property type="match status" value="1"/>
</dbReference>
<dbReference type="Gene3D" id="2.40.330.10">
    <property type="entry name" value="DNA-binding pseudobarrel domain"/>
    <property type="match status" value="1"/>
</dbReference>
<dbReference type="GO" id="GO:0005634">
    <property type="term" value="C:nucleus"/>
    <property type="evidence" value="ECO:0007669"/>
    <property type="project" value="UniProtKB-SubCell"/>
</dbReference>
<keyword evidence="3" id="KW-0238">DNA-binding</keyword>
<dbReference type="Proteomes" id="UP001642360">
    <property type="component" value="Unassembled WGS sequence"/>
</dbReference>
<evidence type="ECO:0000259" key="6">
    <source>
        <dbReference type="SMART" id="SM01019"/>
    </source>
</evidence>
<comment type="subcellular location">
    <subcellularLocation>
        <location evidence="1">Nucleus</location>
    </subcellularLocation>
</comment>
<name>A0ABC8TXR3_9AQUA</name>
<evidence type="ECO:0000256" key="5">
    <source>
        <dbReference type="ARBA" id="ARBA00023242"/>
    </source>
</evidence>
<dbReference type="EMBL" id="CAUOFW020005949">
    <property type="protein sequence ID" value="CAK9172315.1"/>
    <property type="molecule type" value="Genomic_DNA"/>
</dbReference>
<feature type="domain" description="TF-B3" evidence="6">
    <location>
        <begin position="7"/>
        <end position="97"/>
    </location>
</feature>
<evidence type="ECO:0000313" key="8">
    <source>
        <dbReference type="Proteomes" id="UP001642360"/>
    </source>
</evidence>
<reference evidence="7 8" key="1">
    <citation type="submission" date="2024-02" db="EMBL/GenBank/DDBJ databases">
        <authorList>
            <person name="Vignale AGUSTIN F."/>
            <person name="Sosa J E."/>
            <person name="Modenutti C."/>
        </authorList>
    </citation>
    <scope>NUCLEOTIDE SEQUENCE [LARGE SCALE GENOMIC DNA]</scope>
</reference>
<dbReference type="InterPro" id="IPR015300">
    <property type="entry name" value="DNA-bd_pseudobarrel_sf"/>
</dbReference>
<dbReference type="SUPFAM" id="SSF101936">
    <property type="entry name" value="DNA-binding pseudobarrel domain"/>
    <property type="match status" value="1"/>
</dbReference>
<dbReference type="InterPro" id="IPR003340">
    <property type="entry name" value="B3_DNA-bd"/>
</dbReference>
<evidence type="ECO:0000256" key="4">
    <source>
        <dbReference type="ARBA" id="ARBA00023163"/>
    </source>
</evidence>
<keyword evidence="2" id="KW-0805">Transcription regulation</keyword>